<dbReference type="RefSeq" id="WP_168096354.1">
    <property type="nucleotide sequence ID" value="NZ_JAATER010000640.1"/>
</dbReference>
<dbReference type="AlphaFoldDB" id="A0A9X2LDQ8"/>
<evidence type="ECO:0000256" key="1">
    <source>
        <dbReference type="SAM" id="MobiDB-lite"/>
    </source>
</evidence>
<organism evidence="3 4">
    <name type="scientific">Streptomyces telluris</name>
    <dbReference type="NCBI Taxonomy" id="2720021"/>
    <lineage>
        <taxon>Bacteria</taxon>
        <taxon>Bacillati</taxon>
        <taxon>Actinomycetota</taxon>
        <taxon>Actinomycetes</taxon>
        <taxon>Kitasatosporales</taxon>
        <taxon>Streptomycetaceae</taxon>
        <taxon>Streptomyces</taxon>
    </lineage>
</organism>
<feature type="compositionally biased region" description="Basic and acidic residues" evidence="1">
    <location>
        <begin position="31"/>
        <end position="43"/>
    </location>
</feature>
<feature type="transmembrane region" description="Helical" evidence="2">
    <location>
        <begin position="60"/>
        <end position="83"/>
    </location>
</feature>
<dbReference type="Proteomes" id="UP001142374">
    <property type="component" value="Unassembled WGS sequence"/>
</dbReference>
<evidence type="ECO:0000313" key="3">
    <source>
        <dbReference type="EMBL" id="MCQ8769293.1"/>
    </source>
</evidence>
<feature type="compositionally biased region" description="Gly residues" evidence="1">
    <location>
        <begin position="165"/>
        <end position="181"/>
    </location>
</feature>
<proteinExistence type="predicted"/>
<keyword evidence="4" id="KW-1185">Reference proteome</keyword>
<feature type="compositionally biased region" description="Low complexity" evidence="1">
    <location>
        <begin position="113"/>
        <end position="125"/>
    </location>
</feature>
<protein>
    <recommendedName>
        <fullName evidence="5">Serine/arginine repetitive matrix protein 2</fullName>
    </recommendedName>
</protein>
<sequence length="345" mass="34898">MSRWDADLQQWVEDDPPGRRPHAAPEDAADEHDRLHDPDEPEVHLLPGPPDGLPEGPSHAAILAGALAGVVLMGGLGVGAWALMRDDGGDPGPGISGEASPGPSASVLPSPGPSYGSISGTTGTTGTTGGTTGGSTSGFTGGLTAGATGYATGGYSPSAPPGTFSGTGSGSGSGSGSGPGSGQSSAPDAPAGFRRTEDVSGFRADVPQGWERTTEGASVFFRRADGNSLIQVFTLAGPEPTPYESLEETERAVSENKGYRKLGLTTVGSPSSDAAELEYTYVRPDGTVRRVVDRAFTGPDRRQYALLVAGPAGEWSGHQEIYRVLLGSFCPSGYCASSGGGSDTQ</sequence>
<gene>
    <name evidence="3" type="ORF">NQU55_05795</name>
</gene>
<evidence type="ECO:0000256" key="2">
    <source>
        <dbReference type="SAM" id="Phobius"/>
    </source>
</evidence>
<evidence type="ECO:0000313" key="4">
    <source>
        <dbReference type="Proteomes" id="UP001142374"/>
    </source>
</evidence>
<feature type="region of interest" description="Disordered" evidence="1">
    <location>
        <begin position="1"/>
        <end position="57"/>
    </location>
</feature>
<keyword evidence="2" id="KW-0472">Membrane</keyword>
<dbReference type="EMBL" id="JANIID010000003">
    <property type="protein sequence ID" value="MCQ8769293.1"/>
    <property type="molecule type" value="Genomic_DNA"/>
</dbReference>
<feature type="compositionally biased region" description="Low complexity" evidence="1">
    <location>
        <begin position="182"/>
        <end position="192"/>
    </location>
</feature>
<comment type="caution">
    <text evidence="3">The sequence shown here is derived from an EMBL/GenBank/DDBJ whole genome shotgun (WGS) entry which is preliminary data.</text>
</comment>
<reference evidence="3" key="1">
    <citation type="submission" date="2022-06" db="EMBL/GenBank/DDBJ databases">
        <title>WGS of actinobacteria.</title>
        <authorList>
            <person name="Thawai C."/>
        </authorList>
    </citation>
    <scope>NUCLEOTIDE SEQUENCE</scope>
    <source>
        <strain evidence="3">AA8</strain>
    </source>
</reference>
<keyword evidence="2" id="KW-0812">Transmembrane</keyword>
<name>A0A9X2LDQ8_9ACTN</name>
<evidence type="ECO:0008006" key="5">
    <source>
        <dbReference type="Google" id="ProtNLM"/>
    </source>
</evidence>
<feature type="region of interest" description="Disordered" evidence="1">
    <location>
        <begin position="158"/>
        <end position="194"/>
    </location>
</feature>
<accession>A0A9X2LDQ8</accession>
<keyword evidence="2" id="KW-1133">Transmembrane helix</keyword>
<feature type="region of interest" description="Disordered" evidence="1">
    <location>
        <begin position="89"/>
        <end position="140"/>
    </location>
</feature>
<feature type="compositionally biased region" description="Gly residues" evidence="1">
    <location>
        <begin position="126"/>
        <end position="140"/>
    </location>
</feature>